<reference evidence="2" key="1">
    <citation type="submission" date="2017-11" db="EMBL/GenBank/DDBJ databases">
        <authorList>
            <person name="Kajale S.C."/>
            <person name="Sharma A."/>
        </authorList>
    </citation>
    <scope>NUCLEOTIDE SEQUENCE</scope>
    <source>
        <strain evidence="2">LS1_42</strain>
    </source>
</reference>
<comment type="caution">
    <text evidence="2">The sequence shown here is derived from an EMBL/GenBank/DDBJ whole genome shotgun (WGS) entry which is preliminary data.</text>
</comment>
<evidence type="ECO:0000313" key="2">
    <source>
        <dbReference type="EMBL" id="TYL39641.1"/>
    </source>
</evidence>
<dbReference type="InterPro" id="IPR021309">
    <property type="entry name" value="YgaP-like_TM"/>
</dbReference>
<feature type="domain" description="Inner membrane protein YgaP-like transmembrane" evidence="1">
    <location>
        <begin position="1"/>
        <end position="64"/>
    </location>
</feature>
<gene>
    <name evidence="2" type="ORF">CV102_04955</name>
</gene>
<dbReference type="RefSeq" id="WP_148856775.1">
    <property type="nucleotide sequence ID" value="NZ_PHNJ01000002.1"/>
</dbReference>
<protein>
    <submittedName>
        <fullName evidence="2">DUF2892 domain-containing protein</fullName>
    </submittedName>
</protein>
<dbReference type="OrthoDB" id="100832at2157"/>
<name>A0A8J8Q3C2_9EURY</name>
<evidence type="ECO:0000259" key="1">
    <source>
        <dbReference type="Pfam" id="PF11127"/>
    </source>
</evidence>
<organism evidence="2 3">
    <name type="scientific">Natronococcus pandeyae</name>
    <dbReference type="NCBI Taxonomy" id="2055836"/>
    <lineage>
        <taxon>Archaea</taxon>
        <taxon>Methanobacteriati</taxon>
        <taxon>Methanobacteriota</taxon>
        <taxon>Stenosarchaea group</taxon>
        <taxon>Halobacteria</taxon>
        <taxon>Halobacteriales</taxon>
        <taxon>Natrialbaceae</taxon>
        <taxon>Natronococcus</taxon>
    </lineage>
</organism>
<proteinExistence type="predicted"/>
<dbReference type="AlphaFoldDB" id="A0A8J8Q3C2"/>
<dbReference type="Pfam" id="PF11127">
    <property type="entry name" value="YgaP-like_TM"/>
    <property type="match status" value="1"/>
</dbReference>
<dbReference type="EMBL" id="PHNJ01000002">
    <property type="protein sequence ID" value="TYL39641.1"/>
    <property type="molecule type" value="Genomic_DNA"/>
</dbReference>
<accession>A0A8J8Q3C2</accession>
<keyword evidence="3" id="KW-1185">Reference proteome</keyword>
<dbReference type="Proteomes" id="UP000766904">
    <property type="component" value="Unassembled WGS sequence"/>
</dbReference>
<evidence type="ECO:0000313" key="3">
    <source>
        <dbReference type="Proteomes" id="UP000766904"/>
    </source>
</evidence>
<sequence length="64" mass="6747">MDRNVGGFDRVLRVVLGVALLIVGYQNRKKTAGTLAFVAGSDITATAIIQRCPANALLGIDTCQ</sequence>